<dbReference type="AlphaFoldDB" id="A0A9Y2L1T4"/>
<reference evidence="1 2" key="1">
    <citation type="submission" date="2023-06" db="EMBL/GenBank/DDBJ databases">
        <title>Parasedimentitalea psychrophila sp. nov., a psychrophilic bacterium isolated from deep-sea sediment.</title>
        <authorList>
            <person name="Li A."/>
        </authorList>
    </citation>
    <scope>NUCLEOTIDE SEQUENCE [LARGE SCALE GENOMIC DNA]</scope>
    <source>
        <strain evidence="1 2">QS115</strain>
    </source>
</reference>
<dbReference type="KEGG" id="ppso:QPJ95_06020"/>
<dbReference type="RefSeq" id="WP_270917797.1">
    <property type="nucleotide sequence ID" value="NZ_CP127247.1"/>
</dbReference>
<evidence type="ECO:0000313" key="2">
    <source>
        <dbReference type="Proteomes" id="UP001238334"/>
    </source>
</evidence>
<protein>
    <submittedName>
        <fullName evidence="1">Uncharacterized protein</fullName>
    </submittedName>
</protein>
<name>A0A9Y2L1T4_9RHOB</name>
<gene>
    <name evidence="1" type="ORF">QPJ95_06020</name>
</gene>
<accession>A0A9Y2L1T4</accession>
<proteinExistence type="predicted"/>
<dbReference type="EMBL" id="CP127247">
    <property type="protein sequence ID" value="WIY26469.1"/>
    <property type="molecule type" value="Genomic_DNA"/>
</dbReference>
<sequence>MRGITITYKYSGAEAPWQSAVSDFITAINNDPVIAGKFIYQVAIADDKQTRVHWGRWDKGETLAHLQAQEYFKTFAGHIRGFASGAPSATAHDIAFKSSGW</sequence>
<evidence type="ECO:0000313" key="1">
    <source>
        <dbReference type="EMBL" id="WIY26469.1"/>
    </source>
</evidence>
<organism evidence="1 2">
    <name type="scientific">Parasedimentitalea psychrophila</name>
    <dbReference type="NCBI Taxonomy" id="2997337"/>
    <lineage>
        <taxon>Bacteria</taxon>
        <taxon>Pseudomonadati</taxon>
        <taxon>Pseudomonadota</taxon>
        <taxon>Alphaproteobacteria</taxon>
        <taxon>Rhodobacterales</taxon>
        <taxon>Paracoccaceae</taxon>
        <taxon>Parasedimentitalea</taxon>
    </lineage>
</organism>
<keyword evidence="2" id="KW-1185">Reference proteome</keyword>
<dbReference type="Proteomes" id="UP001238334">
    <property type="component" value="Chromosome"/>
</dbReference>